<reference evidence="2" key="1">
    <citation type="submission" date="2020-11" db="EMBL/GenBank/DDBJ databases">
        <authorList>
            <consortium name="DOE Joint Genome Institute"/>
            <person name="Ahrendt S."/>
            <person name="Riley R."/>
            <person name="Andreopoulos W."/>
            <person name="Labutti K."/>
            <person name="Pangilinan J."/>
            <person name="Ruiz-Duenas F.J."/>
            <person name="Barrasa J.M."/>
            <person name="Sanchez-Garcia M."/>
            <person name="Camarero S."/>
            <person name="Miyauchi S."/>
            <person name="Serrano A."/>
            <person name="Linde D."/>
            <person name="Babiker R."/>
            <person name="Drula E."/>
            <person name="Ayuso-Fernandez I."/>
            <person name="Pacheco R."/>
            <person name="Padilla G."/>
            <person name="Ferreira P."/>
            <person name="Barriuso J."/>
            <person name="Kellner H."/>
            <person name="Castanera R."/>
            <person name="Alfaro M."/>
            <person name="Ramirez L."/>
            <person name="Pisabarro A.G."/>
            <person name="Kuo A."/>
            <person name="Tritt A."/>
            <person name="Lipzen A."/>
            <person name="He G."/>
            <person name="Yan M."/>
            <person name="Ng V."/>
            <person name="Cullen D."/>
            <person name="Martin F."/>
            <person name="Rosso M.-N."/>
            <person name="Henrissat B."/>
            <person name="Hibbett D."/>
            <person name="Martinez A.T."/>
            <person name="Grigoriev I.V."/>
        </authorList>
    </citation>
    <scope>NUCLEOTIDE SEQUENCE</scope>
    <source>
        <strain evidence="2">MF-IS2</strain>
    </source>
</reference>
<sequence>MLRANKPATSTRHEDIIIWHTLNTPNTTSTKAKSKRREQEGTNERAKLSKRIKQPKNTTEWHKVPQSLEAHNSISVLASHDAYTQKEGHKDTISGKRREDQPSKSLHVYVYNPSSRLSRLYRIDPNRNRYLLSMDIESTFIARWI</sequence>
<evidence type="ECO:0000313" key="3">
    <source>
        <dbReference type="Proteomes" id="UP000807342"/>
    </source>
</evidence>
<name>A0A9P5XET3_9AGAR</name>
<dbReference type="EMBL" id="MU151123">
    <property type="protein sequence ID" value="KAF9449689.1"/>
    <property type="molecule type" value="Genomic_DNA"/>
</dbReference>
<keyword evidence="3" id="KW-1185">Reference proteome</keyword>
<feature type="compositionally biased region" description="Basic and acidic residues" evidence="1">
    <location>
        <begin position="37"/>
        <end position="47"/>
    </location>
</feature>
<feature type="region of interest" description="Disordered" evidence="1">
    <location>
        <begin position="79"/>
        <end position="103"/>
    </location>
</feature>
<protein>
    <submittedName>
        <fullName evidence="2">Uncharacterized protein</fullName>
    </submittedName>
</protein>
<dbReference type="Proteomes" id="UP000807342">
    <property type="component" value="Unassembled WGS sequence"/>
</dbReference>
<proteinExistence type="predicted"/>
<evidence type="ECO:0000256" key="1">
    <source>
        <dbReference type="SAM" id="MobiDB-lite"/>
    </source>
</evidence>
<gene>
    <name evidence="2" type="ORF">P691DRAFT_774507</name>
</gene>
<feature type="region of interest" description="Disordered" evidence="1">
    <location>
        <begin position="23"/>
        <end position="66"/>
    </location>
</feature>
<comment type="caution">
    <text evidence="2">The sequence shown here is derived from an EMBL/GenBank/DDBJ whole genome shotgun (WGS) entry which is preliminary data.</text>
</comment>
<organism evidence="2 3">
    <name type="scientific">Macrolepiota fuliginosa MF-IS2</name>
    <dbReference type="NCBI Taxonomy" id="1400762"/>
    <lineage>
        <taxon>Eukaryota</taxon>
        <taxon>Fungi</taxon>
        <taxon>Dikarya</taxon>
        <taxon>Basidiomycota</taxon>
        <taxon>Agaricomycotina</taxon>
        <taxon>Agaricomycetes</taxon>
        <taxon>Agaricomycetidae</taxon>
        <taxon>Agaricales</taxon>
        <taxon>Agaricineae</taxon>
        <taxon>Agaricaceae</taxon>
        <taxon>Macrolepiota</taxon>
    </lineage>
</organism>
<accession>A0A9P5XET3</accession>
<evidence type="ECO:0000313" key="2">
    <source>
        <dbReference type="EMBL" id="KAF9449689.1"/>
    </source>
</evidence>
<dbReference type="AlphaFoldDB" id="A0A9P5XET3"/>
<feature type="compositionally biased region" description="Basic and acidic residues" evidence="1">
    <location>
        <begin position="83"/>
        <end position="102"/>
    </location>
</feature>